<evidence type="ECO:0000313" key="5">
    <source>
        <dbReference type="EMBL" id="KAE9387846.1"/>
    </source>
</evidence>
<keyword evidence="1" id="KW-0143">Chaperone</keyword>
<keyword evidence="6" id="KW-1185">Reference proteome</keyword>
<dbReference type="InterPro" id="IPR051339">
    <property type="entry name" value="DnaJ_subfamily_B"/>
</dbReference>
<dbReference type="PANTHER" id="PTHR24078:SF553">
    <property type="entry name" value="DNAJ HOMOLOG SUBFAMILY B MEMBER 5"/>
    <property type="match status" value="1"/>
</dbReference>
<organism evidence="5 6">
    <name type="scientific">Gymnopus androsaceus JB14</name>
    <dbReference type="NCBI Taxonomy" id="1447944"/>
    <lineage>
        <taxon>Eukaryota</taxon>
        <taxon>Fungi</taxon>
        <taxon>Dikarya</taxon>
        <taxon>Basidiomycota</taxon>
        <taxon>Agaricomycotina</taxon>
        <taxon>Agaricomycetes</taxon>
        <taxon>Agaricomycetidae</taxon>
        <taxon>Agaricales</taxon>
        <taxon>Marasmiineae</taxon>
        <taxon>Omphalotaceae</taxon>
        <taxon>Gymnopus</taxon>
    </lineage>
</organism>
<sequence>MRLRYTTCWLAWMLFKQGNLLSFTHSFYSPPFFHSCIMFRSKPLRDHWHEVLGVSDNATRDEIKDAYKKLALSWHPDRHIDDKNLATAKFVEINNAYRIIMREHHFELANVSVNDLNPSRPPLQARTSTEYKIPGTPRSQSSILSASSRQSSFESITTTAPTSRFSTRYASTSCDTLSSVGSPPHSRIPPTQSISNVLESHYFRTPRESLPIFSGQLHDSPMETKLPTLPRRSTDGSSFSEHISFKDMPAPADHHRPSFIPPCTSIGVGTSKQWKYSLTLTLEELFKGRICPIRITRHLLSGQRINVVLDVDVPPGCQSGTEIIFRGVGHEHSRGKFQDIVFVIEQAHHDRFVRADNDLLIDVKVPWTDNLKNQDGRLCFPGVDGRLISIRIPHPQTTKMRGGFTGTQIVCDAGMPIWFGNKIVGRGNLVVHWEVQMPQLSRWDNFRSAFGIARRWQS</sequence>
<dbReference type="InterPro" id="IPR001623">
    <property type="entry name" value="DnaJ_domain"/>
</dbReference>
<evidence type="ECO:0000259" key="4">
    <source>
        <dbReference type="PROSITE" id="PS50076"/>
    </source>
</evidence>
<dbReference type="PROSITE" id="PS50076">
    <property type="entry name" value="DNAJ_2"/>
    <property type="match status" value="1"/>
</dbReference>
<feature type="region of interest" description="Disordered" evidence="2">
    <location>
        <begin position="213"/>
        <end position="240"/>
    </location>
</feature>
<dbReference type="CDD" id="cd10747">
    <property type="entry name" value="DnaJ_C"/>
    <property type="match status" value="1"/>
</dbReference>
<dbReference type="PANTHER" id="PTHR24078">
    <property type="entry name" value="DNAJ HOMOLOG SUBFAMILY C MEMBER"/>
    <property type="match status" value="1"/>
</dbReference>
<gene>
    <name evidence="5" type="ORF">BT96DRAFT_890856</name>
</gene>
<dbReference type="Pfam" id="PF01556">
    <property type="entry name" value="DnaJ_C"/>
    <property type="match status" value="1"/>
</dbReference>
<dbReference type="GO" id="GO:0005829">
    <property type="term" value="C:cytosol"/>
    <property type="evidence" value="ECO:0007669"/>
    <property type="project" value="TreeGrafter"/>
</dbReference>
<feature type="region of interest" description="Disordered" evidence="2">
    <location>
        <begin position="117"/>
        <end position="160"/>
    </location>
</feature>
<proteinExistence type="predicted"/>
<dbReference type="PRINTS" id="PR00625">
    <property type="entry name" value="JDOMAIN"/>
</dbReference>
<dbReference type="InterPro" id="IPR002939">
    <property type="entry name" value="DnaJ_C"/>
</dbReference>
<dbReference type="Gene3D" id="1.10.287.110">
    <property type="entry name" value="DnaJ domain"/>
    <property type="match status" value="1"/>
</dbReference>
<evidence type="ECO:0000256" key="2">
    <source>
        <dbReference type="SAM" id="MobiDB-lite"/>
    </source>
</evidence>
<dbReference type="SUPFAM" id="SSF49493">
    <property type="entry name" value="HSP40/DnaJ peptide-binding domain"/>
    <property type="match status" value="1"/>
</dbReference>
<dbReference type="Gene3D" id="2.60.260.20">
    <property type="entry name" value="Urease metallochaperone UreE, N-terminal domain"/>
    <property type="match status" value="2"/>
</dbReference>
<accession>A0A6A4GQZ5</accession>
<dbReference type="GO" id="GO:0051087">
    <property type="term" value="F:protein-folding chaperone binding"/>
    <property type="evidence" value="ECO:0007669"/>
    <property type="project" value="TreeGrafter"/>
</dbReference>
<feature type="domain" description="J" evidence="4">
    <location>
        <begin position="47"/>
        <end position="105"/>
    </location>
</feature>
<dbReference type="GO" id="GO:0006457">
    <property type="term" value="P:protein folding"/>
    <property type="evidence" value="ECO:0007669"/>
    <property type="project" value="InterPro"/>
</dbReference>
<dbReference type="InterPro" id="IPR008971">
    <property type="entry name" value="HSP40/DnaJ_pept-bd"/>
</dbReference>
<keyword evidence="3" id="KW-0732">Signal</keyword>
<evidence type="ECO:0000313" key="6">
    <source>
        <dbReference type="Proteomes" id="UP000799118"/>
    </source>
</evidence>
<dbReference type="Proteomes" id="UP000799118">
    <property type="component" value="Unassembled WGS sequence"/>
</dbReference>
<dbReference type="OrthoDB" id="10250354at2759"/>
<feature type="compositionally biased region" description="Low complexity" evidence="2">
    <location>
        <begin position="138"/>
        <end position="152"/>
    </location>
</feature>
<protein>
    <submittedName>
        <fullName evidence="5">DnaJ-domain-containing protein</fullName>
    </submittedName>
</protein>
<dbReference type="InterPro" id="IPR036869">
    <property type="entry name" value="J_dom_sf"/>
</dbReference>
<reference evidence="5" key="1">
    <citation type="journal article" date="2019" name="Environ. Microbiol.">
        <title>Fungal ecological strategies reflected in gene transcription - a case study of two litter decomposers.</title>
        <authorList>
            <person name="Barbi F."/>
            <person name="Kohler A."/>
            <person name="Barry K."/>
            <person name="Baskaran P."/>
            <person name="Daum C."/>
            <person name="Fauchery L."/>
            <person name="Ihrmark K."/>
            <person name="Kuo A."/>
            <person name="LaButti K."/>
            <person name="Lipzen A."/>
            <person name="Morin E."/>
            <person name="Grigoriev I.V."/>
            <person name="Henrissat B."/>
            <person name="Lindahl B."/>
            <person name="Martin F."/>
        </authorList>
    </citation>
    <scope>NUCLEOTIDE SEQUENCE</scope>
    <source>
        <strain evidence="5">JB14</strain>
    </source>
</reference>
<feature type="chain" id="PRO_5025451031" evidence="3">
    <location>
        <begin position="23"/>
        <end position="458"/>
    </location>
</feature>
<evidence type="ECO:0000256" key="3">
    <source>
        <dbReference type="SAM" id="SignalP"/>
    </source>
</evidence>
<dbReference type="Pfam" id="PF00226">
    <property type="entry name" value="DnaJ"/>
    <property type="match status" value="1"/>
</dbReference>
<name>A0A6A4GQZ5_9AGAR</name>
<dbReference type="SMART" id="SM00271">
    <property type="entry name" value="DnaJ"/>
    <property type="match status" value="1"/>
</dbReference>
<dbReference type="EMBL" id="ML769776">
    <property type="protein sequence ID" value="KAE9387846.1"/>
    <property type="molecule type" value="Genomic_DNA"/>
</dbReference>
<dbReference type="SUPFAM" id="SSF46565">
    <property type="entry name" value="Chaperone J-domain"/>
    <property type="match status" value="1"/>
</dbReference>
<evidence type="ECO:0000256" key="1">
    <source>
        <dbReference type="ARBA" id="ARBA00023186"/>
    </source>
</evidence>
<dbReference type="GO" id="GO:0051082">
    <property type="term" value="F:unfolded protein binding"/>
    <property type="evidence" value="ECO:0007669"/>
    <property type="project" value="InterPro"/>
</dbReference>
<feature type="signal peptide" evidence="3">
    <location>
        <begin position="1"/>
        <end position="22"/>
    </location>
</feature>
<dbReference type="CDD" id="cd06257">
    <property type="entry name" value="DnaJ"/>
    <property type="match status" value="1"/>
</dbReference>
<dbReference type="AlphaFoldDB" id="A0A6A4GQZ5"/>